<dbReference type="Proteomes" id="UP001152320">
    <property type="component" value="Chromosome 23"/>
</dbReference>
<dbReference type="InterPro" id="IPR000620">
    <property type="entry name" value="EamA_dom"/>
</dbReference>
<feature type="region of interest" description="Disordered" evidence="5">
    <location>
        <begin position="330"/>
        <end position="358"/>
    </location>
</feature>
<evidence type="ECO:0000256" key="4">
    <source>
        <dbReference type="ARBA" id="ARBA00023136"/>
    </source>
</evidence>
<gene>
    <name evidence="8" type="ORF">HOLleu_41747</name>
</gene>
<evidence type="ECO:0000256" key="5">
    <source>
        <dbReference type="SAM" id="MobiDB-lite"/>
    </source>
</evidence>
<feature type="transmembrane region" description="Helical" evidence="6">
    <location>
        <begin position="24"/>
        <end position="48"/>
    </location>
</feature>
<feature type="transmembrane region" description="Helical" evidence="6">
    <location>
        <begin position="272"/>
        <end position="292"/>
    </location>
</feature>
<feature type="transmembrane region" description="Helical" evidence="6">
    <location>
        <begin position="212"/>
        <end position="233"/>
    </location>
</feature>
<evidence type="ECO:0000259" key="7">
    <source>
        <dbReference type="Pfam" id="PF00892"/>
    </source>
</evidence>
<feature type="transmembrane region" description="Helical" evidence="6">
    <location>
        <begin position="115"/>
        <end position="132"/>
    </location>
</feature>
<feature type="transmembrane region" description="Helical" evidence="6">
    <location>
        <begin position="139"/>
        <end position="157"/>
    </location>
</feature>
<dbReference type="PANTHER" id="PTHR22911:SF6">
    <property type="entry name" value="SOLUTE CARRIER FAMILY 35 MEMBER G1"/>
    <property type="match status" value="1"/>
</dbReference>
<protein>
    <submittedName>
        <fullName evidence="8">Solute carrier family 35 member G1</fullName>
    </submittedName>
</protein>
<feature type="transmembrane region" description="Helical" evidence="6">
    <location>
        <begin position="84"/>
        <end position="103"/>
    </location>
</feature>
<dbReference type="Pfam" id="PF00892">
    <property type="entry name" value="EamA"/>
    <property type="match status" value="1"/>
</dbReference>
<dbReference type="OrthoDB" id="306876at2759"/>
<evidence type="ECO:0000313" key="9">
    <source>
        <dbReference type="Proteomes" id="UP001152320"/>
    </source>
</evidence>
<feature type="transmembrane region" description="Helical" evidence="6">
    <location>
        <begin position="54"/>
        <end position="72"/>
    </location>
</feature>
<comment type="subcellular location">
    <subcellularLocation>
        <location evidence="1">Membrane</location>
        <topology evidence="1">Multi-pass membrane protein</topology>
    </subcellularLocation>
</comment>
<feature type="transmembrane region" description="Helical" evidence="6">
    <location>
        <begin position="177"/>
        <end position="200"/>
    </location>
</feature>
<reference evidence="8" key="1">
    <citation type="submission" date="2021-10" db="EMBL/GenBank/DDBJ databases">
        <title>Tropical sea cucumber genome reveals ecological adaptation and Cuvierian tubules defense mechanism.</title>
        <authorList>
            <person name="Chen T."/>
        </authorList>
    </citation>
    <scope>NUCLEOTIDE SEQUENCE</scope>
    <source>
        <strain evidence="8">Nanhai2018</strain>
        <tissue evidence="8">Muscle</tissue>
    </source>
</reference>
<feature type="transmembrane region" description="Helical" evidence="6">
    <location>
        <begin position="245"/>
        <end position="265"/>
    </location>
</feature>
<evidence type="ECO:0000313" key="8">
    <source>
        <dbReference type="EMBL" id="KAJ8019955.1"/>
    </source>
</evidence>
<dbReference type="GO" id="GO:0016020">
    <property type="term" value="C:membrane"/>
    <property type="evidence" value="ECO:0007669"/>
    <property type="project" value="UniProtKB-SubCell"/>
</dbReference>
<evidence type="ECO:0000256" key="1">
    <source>
        <dbReference type="ARBA" id="ARBA00004141"/>
    </source>
</evidence>
<keyword evidence="9" id="KW-1185">Reference proteome</keyword>
<proteinExistence type="predicted"/>
<dbReference type="AlphaFoldDB" id="A0A9Q1BAX3"/>
<keyword evidence="2 6" id="KW-0812">Transmembrane</keyword>
<feature type="compositionally biased region" description="Polar residues" evidence="5">
    <location>
        <begin position="334"/>
        <end position="345"/>
    </location>
</feature>
<sequence length="358" mass="39497">MESEIGIEEHRNGVLHTLCQHKGLFIAFVASCFYATQSFSVSLLQGALPLGELIFLRAVVILMGSIVCLIYLGNPVFSYSRREIFSVLVYSLLGLTSTITLFYAYQNMRAGDAAAIYYGNVAFTGLFARLILKEAFGFVELILVAMTLVGMCLIARPPFLFTAVDDYNTNDITGSQVIPALMAFVSCISLALSVVIVRAVTKDKAMHPFKVTFFYSALSIIVFTVALPTPLMQQWIVPDCAGPRFLILLMTTSSFLGYGLFTFAFSIENALYISLVTMNELFIICILDIAILGLNVQYLSVIGILLIFGSSMLISIKKIIAFKRQKRTSERQNSEMQPVATTTAIMQDGGQRKSSQDE</sequence>
<feature type="domain" description="EamA" evidence="7">
    <location>
        <begin position="22"/>
        <end position="155"/>
    </location>
</feature>
<dbReference type="PANTHER" id="PTHR22911">
    <property type="entry name" value="ACYL-MALONYL CONDENSING ENZYME-RELATED"/>
    <property type="match status" value="1"/>
</dbReference>
<evidence type="ECO:0000256" key="6">
    <source>
        <dbReference type="SAM" id="Phobius"/>
    </source>
</evidence>
<accession>A0A9Q1BAX3</accession>
<organism evidence="8 9">
    <name type="scientific">Holothuria leucospilota</name>
    <name type="common">Black long sea cucumber</name>
    <name type="synonym">Mertensiothuria leucospilota</name>
    <dbReference type="NCBI Taxonomy" id="206669"/>
    <lineage>
        <taxon>Eukaryota</taxon>
        <taxon>Metazoa</taxon>
        <taxon>Echinodermata</taxon>
        <taxon>Eleutherozoa</taxon>
        <taxon>Echinozoa</taxon>
        <taxon>Holothuroidea</taxon>
        <taxon>Aspidochirotacea</taxon>
        <taxon>Aspidochirotida</taxon>
        <taxon>Holothuriidae</taxon>
        <taxon>Holothuria</taxon>
    </lineage>
</organism>
<name>A0A9Q1BAX3_HOLLE</name>
<dbReference type="InterPro" id="IPR037185">
    <property type="entry name" value="EmrE-like"/>
</dbReference>
<keyword evidence="4 6" id="KW-0472">Membrane</keyword>
<feature type="transmembrane region" description="Helical" evidence="6">
    <location>
        <begin position="298"/>
        <end position="316"/>
    </location>
</feature>
<dbReference type="SUPFAM" id="SSF103481">
    <property type="entry name" value="Multidrug resistance efflux transporter EmrE"/>
    <property type="match status" value="1"/>
</dbReference>
<comment type="caution">
    <text evidence="8">The sequence shown here is derived from an EMBL/GenBank/DDBJ whole genome shotgun (WGS) entry which is preliminary data.</text>
</comment>
<evidence type="ECO:0000256" key="3">
    <source>
        <dbReference type="ARBA" id="ARBA00022989"/>
    </source>
</evidence>
<evidence type="ECO:0000256" key="2">
    <source>
        <dbReference type="ARBA" id="ARBA00022692"/>
    </source>
</evidence>
<dbReference type="EMBL" id="JAIZAY010000023">
    <property type="protein sequence ID" value="KAJ8019955.1"/>
    <property type="molecule type" value="Genomic_DNA"/>
</dbReference>
<keyword evidence="3 6" id="KW-1133">Transmembrane helix</keyword>